<keyword evidence="1" id="KW-0732">Signal</keyword>
<dbReference type="PROSITE" id="PS51257">
    <property type="entry name" value="PROKAR_LIPOPROTEIN"/>
    <property type="match status" value="1"/>
</dbReference>
<evidence type="ECO:0000313" key="4">
    <source>
        <dbReference type="Proteomes" id="UP000625631"/>
    </source>
</evidence>
<dbReference type="InterPro" id="IPR005184">
    <property type="entry name" value="DUF306_Meta_HslJ"/>
</dbReference>
<dbReference type="RefSeq" id="WP_198076038.1">
    <property type="nucleotide sequence ID" value="NZ_JAEDAE010000006.1"/>
</dbReference>
<dbReference type="PANTHER" id="PTHR35535">
    <property type="entry name" value="HEAT SHOCK PROTEIN HSLJ"/>
    <property type="match status" value="1"/>
</dbReference>
<evidence type="ECO:0000259" key="2">
    <source>
        <dbReference type="Pfam" id="PF03724"/>
    </source>
</evidence>
<feature type="signal peptide" evidence="1">
    <location>
        <begin position="1"/>
        <end position="18"/>
    </location>
</feature>
<comment type="caution">
    <text evidence="3">The sequence shown here is derived from an EMBL/GenBank/DDBJ whole genome shotgun (WGS) entry which is preliminary data.</text>
</comment>
<dbReference type="Pfam" id="PF03724">
    <property type="entry name" value="META"/>
    <property type="match status" value="1"/>
</dbReference>
<protein>
    <submittedName>
        <fullName evidence="3">META domain-containing protein</fullName>
    </submittedName>
</protein>
<dbReference type="InterPro" id="IPR053147">
    <property type="entry name" value="Hsp_HslJ-like"/>
</dbReference>
<dbReference type="Proteomes" id="UP000625631">
    <property type="component" value="Unassembled WGS sequence"/>
</dbReference>
<gene>
    <name evidence="3" type="ORF">I7X13_14480</name>
</gene>
<keyword evidence="4" id="KW-1185">Reference proteome</keyword>
<evidence type="ECO:0000313" key="3">
    <source>
        <dbReference type="EMBL" id="MBH8559267.1"/>
    </source>
</evidence>
<dbReference type="PANTHER" id="PTHR35535:SF2">
    <property type="entry name" value="DUF306 DOMAIN-CONTAINING PROTEIN"/>
    <property type="match status" value="1"/>
</dbReference>
<proteinExistence type="predicted"/>
<feature type="domain" description="DUF306" evidence="2">
    <location>
        <begin position="33"/>
        <end position="138"/>
    </location>
</feature>
<dbReference type="Gene3D" id="2.40.128.270">
    <property type="match status" value="1"/>
</dbReference>
<feature type="chain" id="PRO_5047289178" evidence="1">
    <location>
        <begin position="19"/>
        <end position="150"/>
    </location>
</feature>
<accession>A0ABS0Q9B0</accession>
<sequence>MTVRRLFPLALLMTFALASCEKEETALPAQPAALLQSRWQLTQIDNFPVTASSYSETGKSYLEFVELGTCTVGLGPCNNFSGRYSLAGGGQELRITPQIATRAACPVQDLETRYLDNLALTSRYEISGDELRLYDATAPAPRLLFRRTAP</sequence>
<organism evidence="3 4">
    <name type="scientific">Hymenobacter negativus</name>
    <dbReference type="NCBI Taxonomy" id="2795026"/>
    <lineage>
        <taxon>Bacteria</taxon>
        <taxon>Pseudomonadati</taxon>
        <taxon>Bacteroidota</taxon>
        <taxon>Cytophagia</taxon>
        <taxon>Cytophagales</taxon>
        <taxon>Hymenobacteraceae</taxon>
        <taxon>Hymenobacter</taxon>
    </lineage>
</organism>
<name>A0ABS0Q9B0_9BACT</name>
<evidence type="ECO:0000256" key="1">
    <source>
        <dbReference type="SAM" id="SignalP"/>
    </source>
</evidence>
<reference evidence="3 4" key="1">
    <citation type="submission" date="2020-12" db="EMBL/GenBank/DDBJ databases">
        <title>Hymenobacter sp.</title>
        <authorList>
            <person name="Kim M.K."/>
        </authorList>
    </citation>
    <scope>NUCLEOTIDE SEQUENCE [LARGE SCALE GENOMIC DNA]</scope>
    <source>
        <strain evidence="3 4">BT442</strain>
    </source>
</reference>
<dbReference type="InterPro" id="IPR038670">
    <property type="entry name" value="HslJ-like_sf"/>
</dbReference>
<dbReference type="EMBL" id="JAEDAE010000006">
    <property type="protein sequence ID" value="MBH8559267.1"/>
    <property type="molecule type" value="Genomic_DNA"/>
</dbReference>